<feature type="compositionally biased region" description="Polar residues" evidence="5">
    <location>
        <begin position="437"/>
        <end position="455"/>
    </location>
</feature>
<feature type="compositionally biased region" description="Basic and acidic residues" evidence="5">
    <location>
        <begin position="411"/>
        <end position="423"/>
    </location>
</feature>
<dbReference type="AlphaFoldDB" id="A0A2H3JJY2"/>
<evidence type="ECO:0000259" key="6">
    <source>
        <dbReference type="PROSITE" id="PS50199"/>
    </source>
</evidence>
<feature type="compositionally biased region" description="Acidic residues" evidence="5">
    <location>
        <begin position="280"/>
        <end position="296"/>
    </location>
</feature>
<dbReference type="InterPro" id="IPR036443">
    <property type="entry name" value="Znf_RanBP2_sf"/>
</dbReference>
<dbReference type="Proteomes" id="UP000218811">
    <property type="component" value="Unassembled WGS sequence"/>
</dbReference>
<feature type="region of interest" description="Disordered" evidence="5">
    <location>
        <begin position="357"/>
        <end position="474"/>
    </location>
</feature>
<evidence type="ECO:0000313" key="8">
    <source>
        <dbReference type="EMBL" id="PCH42161.1"/>
    </source>
</evidence>
<evidence type="ECO:0000256" key="5">
    <source>
        <dbReference type="SAM" id="MobiDB-lite"/>
    </source>
</evidence>
<evidence type="ECO:0000256" key="4">
    <source>
        <dbReference type="PROSITE-ProRule" id="PRU00322"/>
    </source>
</evidence>
<evidence type="ECO:0000259" key="7">
    <source>
        <dbReference type="PROSITE" id="PS51397"/>
    </source>
</evidence>
<dbReference type="InterPro" id="IPR001876">
    <property type="entry name" value="Znf_RanBP2"/>
</dbReference>
<dbReference type="STRING" id="742152.A0A2H3JJY2"/>
<feature type="region of interest" description="Disordered" evidence="5">
    <location>
        <begin position="171"/>
        <end position="317"/>
    </location>
</feature>
<dbReference type="GO" id="GO:0008237">
    <property type="term" value="F:metallopeptidase activity"/>
    <property type="evidence" value="ECO:0007669"/>
    <property type="project" value="TreeGrafter"/>
</dbReference>
<dbReference type="Gene3D" id="4.10.1060.10">
    <property type="entry name" value="Zinc finger, RanBP2-type"/>
    <property type="match status" value="1"/>
</dbReference>
<gene>
    <name evidence="8" type="ORF">WOLCODRAFT_101637</name>
</gene>
<dbReference type="InterPro" id="IPR053000">
    <property type="entry name" value="WSS1-like_metalloprotease"/>
</dbReference>
<feature type="compositionally biased region" description="Low complexity" evidence="5">
    <location>
        <begin position="211"/>
        <end position="227"/>
    </location>
</feature>
<dbReference type="PROSITE" id="PS01358">
    <property type="entry name" value="ZF_RANBP2_1"/>
    <property type="match status" value="1"/>
</dbReference>
<feature type="compositionally biased region" description="Low complexity" evidence="5">
    <location>
        <begin position="267"/>
        <end position="279"/>
    </location>
</feature>
<name>A0A2H3JJY2_WOLCO</name>
<dbReference type="GO" id="GO:0005634">
    <property type="term" value="C:nucleus"/>
    <property type="evidence" value="ECO:0007669"/>
    <property type="project" value="TreeGrafter"/>
</dbReference>
<dbReference type="GO" id="GO:0008270">
    <property type="term" value="F:zinc ion binding"/>
    <property type="evidence" value="ECO:0007669"/>
    <property type="project" value="UniProtKB-KW"/>
</dbReference>
<dbReference type="GO" id="GO:0006281">
    <property type="term" value="P:DNA repair"/>
    <property type="evidence" value="ECO:0007669"/>
    <property type="project" value="TreeGrafter"/>
</dbReference>
<feature type="compositionally biased region" description="Basic and acidic residues" evidence="5">
    <location>
        <begin position="297"/>
        <end position="310"/>
    </location>
</feature>
<accession>A0A2H3JJY2</accession>
<feature type="domain" description="WLM" evidence="7">
    <location>
        <begin position="12"/>
        <end position="266"/>
    </location>
</feature>
<feature type="compositionally biased region" description="Low complexity" evidence="5">
    <location>
        <begin position="362"/>
        <end position="378"/>
    </location>
</feature>
<evidence type="ECO:0000313" key="9">
    <source>
        <dbReference type="Proteomes" id="UP000218811"/>
    </source>
</evidence>
<reference evidence="8 9" key="1">
    <citation type="journal article" date="2012" name="Science">
        <title>The Paleozoic origin of enzymatic lignin decomposition reconstructed from 31 fungal genomes.</title>
        <authorList>
            <person name="Floudas D."/>
            <person name="Binder M."/>
            <person name="Riley R."/>
            <person name="Barry K."/>
            <person name="Blanchette R.A."/>
            <person name="Henrissat B."/>
            <person name="Martinez A.T."/>
            <person name="Otillar R."/>
            <person name="Spatafora J.W."/>
            <person name="Yadav J.S."/>
            <person name="Aerts A."/>
            <person name="Benoit I."/>
            <person name="Boyd A."/>
            <person name="Carlson A."/>
            <person name="Copeland A."/>
            <person name="Coutinho P.M."/>
            <person name="de Vries R.P."/>
            <person name="Ferreira P."/>
            <person name="Findley K."/>
            <person name="Foster B."/>
            <person name="Gaskell J."/>
            <person name="Glotzer D."/>
            <person name="Gorecki P."/>
            <person name="Heitman J."/>
            <person name="Hesse C."/>
            <person name="Hori C."/>
            <person name="Igarashi K."/>
            <person name="Jurgens J.A."/>
            <person name="Kallen N."/>
            <person name="Kersten P."/>
            <person name="Kohler A."/>
            <person name="Kuees U."/>
            <person name="Kumar T.K.A."/>
            <person name="Kuo A."/>
            <person name="LaButti K."/>
            <person name="Larrondo L.F."/>
            <person name="Lindquist E."/>
            <person name="Ling A."/>
            <person name="Lombard V."/>
            <person name="Lucas S."/>
            <person name="Lundell T."/>
            <person name="Martin R."/>
            <person name="McLaughlin D.J."/>
            <person name="Morgenstern I."/>
            <person name="Morin E."/>
            <person name="Murat C."/>
            <person name="Nagy L.G."/>
            <person name="Nolan M."/>
            <person name="Ohm R.A."/>
            <person name="Patyshakuliyeva A."/>
            <person name="Rokas A."/>
            <person name="Ruiz-Duenas F.J."/>
            <person name="Sabat G."/>
            <person name="Salamov A."/>
            <person name="Samejima M."/>
            <person name="Schmutz J."/>
            <person name="Slot J.C."/>
            <person name="St John F."/>
            <person name="Stenlid J."/>
            <person name="Sun H."/>
            <person name="Sun S."/>
            <person name="Syed K."/>
            <person name="Tsang A."/>
            <person name="Wiebenga A."/>
            <person name="Young D."/>
            <person name="Pisabarro A."/>
            <person name="Eastwood D.C."/>
            <person name="Martin F."/>
            <person name="Cullen D."/>
            <person name="Grigoriev I.V."/>
            <person name="Hibbett D.S."/>
        </authorList>
    </citation>
    <scope>NUCLEOTIDE SEQUENCE [LARGE SCALE GENOMIC DNA]</scope>
    <source>
        <strain evidence="8 9">MD-104</strain>
    </source>
</reference>
<protein>
    <submittedName>
        <fullName evidence="8">WLM-domain-containing protein</fullName>
    </submittedName>
</protein>
<dbReference type="Pfam" id="PF08325">
    <property type="entry name" value="WLM"/>
    <property type="match status" value="1"/>
</dbReference>
<dbReference type="PANTHER" id="PTHR46622">
    <property type="entry name" value="DNA-DEPENDENT METALLOPROTEASE WSS1"/>
    <property type="match status" value="1"/>
</dbReference>
<sequence>MPIDMVHVRLNERETNPNPHINFITALPEQDPAAQEDARQLLRALAAQVRPVMKAHGFVVNSFEEYEHNRVFAGRNWNNGEVVELVLRGASGALLPVSWLMSTLCHELAHIQHMNHGAAFQALWAKLRAEVRELQSKGYYGDGYWSSGARLADSARIGGHSLDAGDLPEYICGGAQRRTRPTPRRRRRTQQPAGPSTHTGAQTAKRRKAGTRVTARGAFAGAGAGRALNDDASDEERKREGTGFGRRAGSKRARDERARAAERRLRALQSAAGTSAAADDSGEPSAEDESDGESDTEPVRETDQERRRAVLDAVGQDDLQNLKAAQTDFSADFMFPTASASTVTRLDEPRAGECDVQVLSNPGSSAAAGPSQQAGKKQASLEGWFVPSSSEALPAGPQQEKAKTSVPYGRLIHDEIATRKKESLGLSGPGRKLGGVQRSTSDPASTPAARQQPGSRRTRAPAPNPNERDRRDGMEREWSCLVCTLLNDAGHLACSACTTPRGESAYSPS</sequence>
<dbReference type="SUPFAM" id="SSF90209">
    <property type="entry name" value="Ran binding protein zinc finger-like"/>
    <property type="match status" value="1"/>
</dbReference>
<dbReference type="PROSITE" id="PS51397">
    <property type="entry name" value="WLM"/>
    <property type="match status" value="1"/>
</dbReference>
<feature type="compositionally biased region" description="Polar residues" evidence="5">
    <location>
        <begin position="193"/>
        <end position="202"/>
    </location>
</feature>
<keyword evidence="1" id="KW-0479">Metal-binding</keyword>
<dbReference type="PANTHER" id="PTHR46622:SF1">
    <property type="entry name" value="DNA-DEPENDENT METALLOPROTEASE WSS1"/>
    <property type="match status" value="1"/>
</dbReference>
<dbReference type="EMBL" id="KB468124">
    <property type="protein sequence ID" value="PCH42161.1"/>
    <property type="molecule type" value="Genomic_DNA"/>
</dbReference>
<keyword evidence="9" id="KW-1185">Reference proteome</keyword>
<dbReference type="OrthoDB" id="447842at2759"/>
<feature type="compositionally biased region" description="Basic and acidic residues" evidence="5">
    <location>
        <begin position="252"/>
        <end position="265"/>
    </location>
</feature>
<dbReference type="PROSITE" id="PS50199">
    <property type="entry name" value="ZF_RANBP2_2"/>
    <property type="match status" value="1"/>
</dbReference>
<evidence type="ECO:0000256" key="3">
    <source>
        <dbReference type="ARBA" id="ARBA00022833"/>
    </source>
</evidence>
<evidence type="ECO:0000256" key="1">
    <source>
        <dbReference type="ARBA" id="ARBA00022723"/>
    </source>
</evidence>
<feature type="compositionally biased region" description="Basic residues" evidence="5">
    <location>
        <begin position="177"/>
        <end position="189"/>
    </location>
</feature>
<dbReference type="InterPro" id="IPR013536">
    <property type="entry name" value="WLM_dom"/>
</dbReference>
<evidence type="ECO:0000256" key="2">
    <source>
        <dbReference type="ARBA" id="ARBA00022771"/>
    </source>
</evidence>
<keyword evidence="2 4" id="KW-0863">Zinc-finger</keyword>
<dbReference type="SMART" id="SM00547">
    <property type="entry name" value="ZnF_RBZ"/>
    <property type="match status" value="1"/>
</dbReference>
<proteinExistence type="predicted"/>
<keyword evidence="3" id="KW-0862">Zinc</keyword>
<dbReference type="OMA" id="VHVRINE"/>
<organism evidence="8 9">
    <name type="scientific">Wolfiporia cocos (strain MD-104)</name>
    <name type="common">Brown rot fungus</name>
    <dbReference type="NCBI Taxonomy" id="742152"/>
    <lineage>
        <taxon>Eukaryota</taxon>
        <taxon>Fungi</taxon>
        <taxon>Dikarya</taxon>
        <taxon>Basidiomycota</taxon>
        <taxon>Agaricomycotina</taxon>
        <taxon>Agaricomycetes</taxon>
        <taxon>Polyporales</taxon>
        <taxon>Phaeolaceae</taxon>
        <taxon>Wolfiporia</taxon>
    </lineage>
</organism>
<feature type="domain" description="RanBP2-type" evidence="6">
    <location>
        <begin position="471"/>
        <end position="503"/>
    </location>
</feature>